<evidence type="ECO:0000256" key="1">
    <source>
        <dbReference type="SAM" id="MobiDB-lite"/>
    </source>
</evidence>
<feature type="region of interest" description="Disordered" evidence="1">
    <location>
        <begin position="35"/>
        <end position="72"/>
    </location>
</feature>
<proteinExistence type="predicted"/>
<dbReference type="Gene3D" id="3.40.50.720">
    <property type="entry name" value="NAD(P)-binding Rossmann-like Domain"/>
    <property type="match status" value="1"/>
</dbReference>
<name>A0ABT0K583_9ACTN</name>
<protein>
    <submittedName>
        <fullName evidence="2">GDP-mannose 4,6-dehydratase</fullName>
    </submittedName>
</protein>
<keyword evidence="3" id="KW-1185">Reference proteome</keyword>
<gene>
    <name evidence="2" type="ORF">MXD59_24910</name>
</gene>
<accession>A0ABT0K583</accession>
<dbReference type="Proteomes" id="UP001201873">
    <property type="component" value="Unassembled WGS sequence"/>
</dbReference>
<evidence type="ECO:0000313" key="2">
    <source>
        <dbReference type="EMBL" id="MCK9878959.1"/>
    </source>
</evidence>
<dbReference type="EMBL" id="JALKFT010000055">
    <property type="protein sequence ID" value="MCK9878959.1"/>
    <property type="molecule type" value="Genomic_DNA"/>
</dbReference>
<reference evidence="2 3" key="1">
    <citation type="submission" date="2022-04" db="EMBL/GenBank/DDBJ databases">
        <title>Genome diversity in the genus Frankia.</title>
        <authorList>
            <person name="Carlos-Shanley C."/>
            <person name="Hahn D."/>
        </authorList>
    </citation>
    <scope>NUCLEOTIDE SEQUENCE [LARGE SCALE GENOMIC DNA]</scope>
    <source>
        <strain evidence="2 3">Ag45/Mut15</strain>
    </source>
</reference>
<dbReference type="Gene3D" id="3.90.25.10">
    <property type="entry name" value="UDP-galactose 4-epimerase, domain 1"/>
    <property type="match status" value="1"/>
</dbReference>
<evidence type="ECO:0000313" key="3">
    <source>
        <dbReference type="Proteomes" id="UP001201873"/>
    </source>
</evidence>
<comment type="caution">
    <text evidence="2">The sequence shown here is derived from an EMBL/GenBank/DDBJ whole genome shotgun (WGS) entry which is preliminary data.</text>
</comment>
<feature type="non-terminal residue" evidence="2">
    <location>
        <position position="1"/>
    </location>
</feature>
<sequence length="72" mass="7498">DASKAREVLGWQPRVAFEELVAMMVEGDLALESDAAAREGLRPPPLVTPRPDSDAPVSATGPAPATVDEVSS</sequence>
<organism evidence="2 3">
    <name type="scientific">Frankia umida</name>
    <dbReference type="NCBI Taxonomy" id="573489"/>
    <lineage>
        <taxon>Bacteria</taxon>
        <taxon>Bacillati</taxon>
        <taxon>Actinomycetota</taxon>
        <taxon>Actinomycetes</taxon>
        <taxon>Frankiales</taxon>
        <taxon>Frankiaceae</taxon>
        <taxon>Frankia</taxon>
    </lineage>
</organism>